<comment type="subcellular location">
    <subcellularLocation>
        <location evidence="1">Cell membrane</location>
        <topology evidence="1">Multi-pass membrane protein</topology>
    </subcellularLocation>
</comment>
<feature type="transmembrane region" description="Helical" evidence="10">
    <location>
        <begin position="136"/>
        <end position="156"/>
    </location>
</feature>
<accession>A0A845R1X4</accession>
<evidence type="ECO:0000256" key="6">
    <source>
        <dbReference type="ARBA" id="ARBA00022692"/>
    </source>
</evidence>
<dbReference type="InterPro" id="IPR002528">
    <property type="entry name" value="MATE_fam"/>
</dbReference>
<dbReference type="PANTHER" id="PTHR43823">
    <property type="entry name" value="SPORULATION PROTEIN YKVU"/>
    <property type="match status" value="1"/>
</dbReference>
<evidence type="ECO:0000256" key="3">
    <source>
        <dbReference type="ARBA" id="ARBA00022106"/>
    </source>
</evidence>
<dbReference type="Pfam" id="PF01554">
    <property type="entry name" value="MatE"/>
    <property type="match status" value="2"/>
</dbReference>
<dbReference type="NCBIfam" id="TIGR00797">
    <property type="entry name" value="matE"/>
    <property type="match status" value="1"/>
</dbReference>
<keyword evidence="12" id="KW-1185">Reference proteome</keyword>
<dbReference type="EMBL" id="QXXA01000012">
    <property type="protein sequence ID" value="NBI07422.1"/>
    <property type="molecule type" value="Genomic_DNA"/>
</dbReference>
<feature type="transmembrane region" description="Helical" evidence="10">
    <location>
        <begin position="194"/>
        <end position="216"/>
    </location>
</feature>
<dbReference type="OrthoDB" id="9811110at2"/>
<feature type="transmembrane region" description="Helical" evidence="10">
    <location>
        <begin position="392"/>
        <end position="411"/>
    </location>
</feature>
<evidence type="ECO:0000313" key="11">
    <source>
        <dbReference type="EMBL" id="NBI07422.1"/>
    </source>
</evidence>
<dbReference type="InterPro" id="IPR051327">
    <property type="entry name" value="MATE_MepA_subfamily"/>
</dbReference>
<protein>
    <recommendedName>
        <fullName evidence="3">Multidrug export protein MepA</fullName>
    </recommendedName>
</protein>
<feature type="transmembrane region" description="Helical" evidence="10">
    <location>
        <begin position="168"/>
        <end position="188"/>
    </location>
</feature>
<comment type="similarity">
    <text evidence="2">Belongs to the multi antimicrobial extrusion (MATE) (TC 2.A.66.1) family. MepA subfamily.</text>
</comment>
<dbReference type="PANTHER" id="PTHR43823:SF3">
    <property type="entry name" value="MULTIDRUG EXPORT PROTEIN MEPA"/>
    <property type="match status" value="1"/>
</dbReference>
<dbReference type="GO" id="GO:0042910">
    <property type="term" value="F:xenobiotic transmembrane transporter activity"/>
    <property type="evidence" value="ECO:0007669"/>
    <property type="project" value="InterPro"/>
</dbReference>
<evidence type="ECO:0000256" key="8">
    <source>
        <dbReference type="ARBA" id="ARBA00023136"/>
    </source>
</evidence>
<proteinExistence type="inferred from homology"/>
<keyword evidence="4" id="KW-0813">Transport</keyword>
<evidence type="ECO:0000256" key="10">
    <source>
        <dbReference type="SAM" id="Phobius"/>
    </source>
</evidence>
<keyword evidence="7 10" id="KW-1133">Transmembrane helix</keyword>
<reference evidence="11 12" key="1">
    <citation type="submission" date="2018-08" db="EMBL/GenBank/DDBJ databases">
        <title>Murine metabolic-syndrome-specific gut microbial biobank.</title>
        <authorList>
            <person name="Liu C."/>
        </authorList>
    </citation>
    <scope>NUCLEOTIDE SEQUENCE [LARGE SCALE GENOMIC DNA]</scope>
    <source>
        <strain evidence="11 12">583</strain>
    </source>
</reference>
<sequence>MDRQKLLGNAPIGKLLLKFSIPAIVGMMVNALYNTIDRIYVGRKVGELGIAGITIGFPIMLIIMAFSMLIGIGATSLISIKLGENKKEEAEKILGNGMFLLVIVAVIISALGLIFLDPLLKLFGASSSVLPYSRDYLQIILFGAIFQTVGFGMNNFIRAEGNPKTAMLTMLIGAALNIIIDPIFIFVLDMGIRGAAFATIISQAASAIWVLSYFFGGKSSLNIHKDNFKLQLPVVKNIVAIGSAPFLMQIASSAINAILNNNLQTYGGDTAIASFGIINSITMFILMPIFGINQGVQPIIGYNYGAKQFDRVKKALKLAVIGATFITVTGYIITRAFPKELISFFGGNNKNLIEMATNGLRIFLFMLPIIGFQIVCSNYFQAVGKPKHAMFLSLSRQVVFLIPGIILLSKVFGLKGIWMAAPVSDILASLVTGIWITLEMKKLNENTNNVSSFKPVIEEK</sequence>
<dbReference type="GO" id="GO:0046677">
    <property type="term" value="P:response to antibiotic"/>
    <property type="evidence" value="ECO:0007669"/>
    <property type="project" value="UniProtKB-KW"/>
</dbReference>
<keyword evidence="8 10" id="KW-0472">Membrane</keyword>
<dbReference type="GO" id="GO:0015297">
    <property type="term" value="F:antiporter activity"/>
    <property type="evidence" value="ECO:0007669"/>
    <property type="project" value="InterPro"/>
</dbReference>
<keyword evidence="5" id="KW-1003">Cell membrane</keyword>
<gene>
    <name evidence="11" type="ORF">D3Z33_11230</name>
</gene>
<dbReference type="PIRSF" id="PIRSF006603">
    <property type="entry name" value="DinF"/>
    <property type="match status" value="1"/>
</dbReference>
<feature type="transmembrane region" description="Helical" evidence="10">
    <location>
        <begin position="360"/>
        <end position="380"/>
    </location>
</feature>
<feature type="transmembrane region" description="Helical" evidence="10">
    <location>
        <begin position="93"/>
        <end position="116"/>
    </location>
</feature>
<evidence type="ECO:0000256" key="2">
    <source>
        <dbReference type="ARBA" id="ARBA00008417"/>
    </source>
</evidence>
<feature type="transmembrane region" description="Helical" evidence="10">
    <location>
        <begin position="315"/>
        <end position="334"/>
    </location>
</feature>
<dbReference type="InterPro" id="IPR045070">
    <property type="entry name" value="MATE_MepA-like"/>
</dbReference>
<dbReference type="AlphaFoldDB" id="A0A845R1X4"/>
<keyword evidence="9" id="KW-0046">Antibiotic resistance</keyword>
<evidence type="ECO:0000256" key="4">
    <source>
        <dbReference type="ARBA" id="ARBA00022448"/>
    </source>
</evidence>
<feature type="transmembrane region" description="Helical" evidence="10">
    <location>
        <begin position="237"/>
        <end position="259"/>
    </location>
</feature>
<feature type="transmembrane region" description="Helical" evidence="10">
    <location>
        <begin position="15"/>
        <end position="36"/>
    </location>
</feature>
<keyword evidence="6 10" id="KW-0812">Transmembrane</keyword>
<dbReference type="RefSeq" id="WP_160197884.1">
    <property type="nucleotide sequence ID" value="NZ_QXXA01000012.1"/>
</dbReference>
<evidence type="ECO:0000313" key="12">
    <source>
        <dbReference type="Proteomes" id="UP000467132"/>
    </source>
</evidence>
<dbReference type="CDD" id="cd13143">
    <property type="entry name" value="MATE_MepA_like"/>
    <property type="match status" value="1"/>
</dbReference>
<evidence type="ECO:0000256" key="1">
    <source>
        <dbReference type="ARBA" id="ARBA00004651"/>
    </source>
</evidence>
<dbReference type="GO" id="GO:0005886">
    <property type="term" value="C:plasma membrane"/>
    <property type="evidence" value="ECO:0007669"/>
    <property type="project" value="UniProtKB-SubCell"/>
</dbReference>
<name>A0A845R1X4_9CLOT</name>
<feature type="transmembrane region" description="Helical" evidence="10">
    <location>
        <begin position="48"/>
        <end position="72"/>
    </location>
</feature>
<evidence type="ECO:0000256" key="7">
    <source>
        <dbReference type="ARBA" id="ARBA00022989"/>
    </source>
</evidence>
<dbReference type="Proteomes" id="UP000467132">
    <property type="component" value="Unassembled WGS sequence"/>
</dbReference>
<comment type="caution">
    <text evidence="11">The sequence shown here is derived from an EMBL/GenBank/DDBJ whole genome shotgun (WGS) entry which is preliminary data.</text>
</comment>
<dbReference type="InterPro" id="IPR048279">
    <property type="entry name" value="MdtK-like"/>
</dbReference>
<evidence type="ECO:0000256" key="5">
    <source>
        <dbReference type="ARBA" id="ARBA00022475"/>
    </source>
</evidence>
<feature type="transmembrane region" description="Helical" evidence="10">
    <location>
        <begin position="417"/>
        <end position="438"/>
    </location>
</feature>
<evidence type="ECO:0000256" key="9">
    <source>
        <dbReference type="ARBA" id="ARBA00023251"/>
    </source>
</evidence>
<feature type="transmembrane region" description="Helical" evidence="10">
    <location>
        <begin position="271"/>
        <end position="294"/>
    </location>
</feature>
<organism evidence="11 12">
    <name type="scientific">Senegalia massiliensis</name>
    <dbReference type="NCBI Taxonomy" id="1720316"/>
    <lineage>
        <taxon>Bacteria</taxon>
        <taxon>Bacillati</taxon>
        <taxon>Bacillota</taxon>
        <taxon>Clostridia</taxon>
        <taxon>Eubacteriales</taxon>
        <taxon>Clostridiaceae</taxon>
        <taxon>Senegalia</taxon>
    </lineage>
</organism>